<dbReference type="NCBIfam" id="TIGR00180">
    <property type="entry name" value="parB_part"/>
    <property type="match status" value="1"/>
</dbReference>
<dbReference type="Pfam" id="PF02195">
    <property type="entry name" value="ParB_N"/>
    <property type="match status" value="1"/>
</dbReference>
<proteinExistence type="predicted"/>
<keyword evidence="1" id="KW-0159">Chromosome partition</keyword>
<feature type="region of interest" description="Disordered" evidence="2">
    <location>
        <begin position="152"/>
        <end position="175"/>
    </location>
</feature>
<protein>
    <submittedName>
        <fullName evidence="5">Uncharacterized protein</fullName>
    </submittedName>
</protein>
<dbReference type="SUPFAM" id="SSF110849">
    <property type="entry name" value="ParB/Sulfiredoxin"/>
    <property type="match status" value="1"/>
</dbReference>
<dbReference type="InterPro" id="IPR036086">
    <property type="entry name" value="ParB/Sulfiredoxin_sf"/>
</dbReference>
<feature type="non-terminal residue" evidence="5">
    <location>
        <position position="1"/>
    </location>
</feature>
<evidence type="ECO:0000259" key="4">
    <source>
        <dbReference type="Pfam" id="PF17762"/>
    </source>
</evidence>
<dbReference type="PANTHER" id="PTHR33375:SF1">
    <property type="entry name" value="CHROMOSOME-PARTITIONING PROTEIN PARB-RELATED"/>
    <property type="match status" value="1"/>
</dbReference>
<organism evidence="5">
    <name type="scientific">marine sediment metagenome</name>
    <dbReference type="NCBI Taxonomy" id="412755"/>
    <lineage>
        <taxon>unclassified sequences</taxon>
        <taxon>metagenomes</taxon>
        <taxon>ecological metagenomes</taxon>
    </lineage>
</organism>
<accession>A0A0F8YYV3</accession>
<comment type="caution">
    <text evidence="5">The sequence shown here is derived from an EMBL/GenBank/DDBJ whole genome shotgun (WGS) entry which is preliminary data.</text>
</comment>
<dbReference type="Gene3D" id="3.90.1530.30">
    <property type="match status" value="1"/>
</dbReference>
<dbReference type="Gene3D" id="1.10.10.2830">
    <property type="match status" value="1"/>
</dbReference>
<evidence type="ECO:0000259" key="3">
    <source>
        <dbReference type="Pfam" id="PF02195"/>
    </source>
</evidence>
<dbReference type="PANTHER" id="PTHR33375">
    <property type="entry name" value="CHROMOSOME-PARTITIONING PROTEIN PARB-RELATED"/>
    <property type="match status" value="1"/>
</dbReference>
<dbReference type="InterPro" id="IPR050336">
    <property type="entry name" value="Chromosome_partition/occlusion"/>
</dbReference>
<dbReference type="AlphaFoldDB" id="A0A0F8YYV3"/>
<evidence type="ECO:0000256" key="2">
    <source>
        <dbReference type="SAM" id="MobiDB-lite"/>
    </source>
</evidence>
<sequence>IEVVKKNGKYEIVFGHRRWLAHKYLQKEKIWARVVELSKDEVLLRRATENISRSNLSPVEEGANYQTLQKEFGMTIDKISKRVGQKPGRVKRMLDIMVMPVSFQKAIHKKKLSPTVAEALWRCEDETHREYLLELAVEHGVTAAVARQWVEDNRKTKRNSTELNTEGGSEGSPMAGKPNYMTCDLCQGPEVLGDIKQMVLCKDCHRKLNDAKRVEG</sequence>
<evidence type="ECO:0000313" key="5">
    <source>
        <dbReference type="EMBL" id="KKK86632.1"/>
    </source>
</evidence>
<dbReference type="SUPFAM" id="SSF109709">
    <property type="entry name" value="KorB DNA-binding domain-like"/>
    <property type="match status" value="1"/>
</dbReference>
<dbReference type="GO" id="GO:0003677">
    <property type="term" value="F:DNA binding"/>
    <property type="evidence" value="ECO:0007669"/>
    <property type="project" value="InterPro"/>
</dbReference>
<dbReference type="InterPro" id="IPR003115">
    <property type="entry name" value="ParB_N"/>
</dbReference>
<name>A0A0F8YYV3_9ZZZZ</name>
<dbReference type="InterPro" id="IPR041468">
    <property type="entry name" value="HTH_ParB/Spo0J"/>
</dbReference>
<reference evidence="5" key="1">
    <citation type="journal article" date="2015" name="Nature">
        <title>Complex archaea that bridge the gap between prokaryotes and eukaryotes.</title>
        <authorList>
            <person name="Spang A."/>
            <person name="Saw J.H."/>
            <person name="Jorgensen S.L."/>
            <person name="Zaremba-Niedzwiedzka K."/>
            <person name="Martijn J."/>
            <person name="Lind A.E."/>
            <person name="van Eijk R."/>
            <person name="Schleper C."/>
            <person name="Guy L."/>
            <person name="Ettema T.J."/>
        </authorList>
    </citation>
    <scope>NUCLEOTIDE SEQUENCE</scope>
</reference>
<dbReference type="Pfam" id="PF17762">
    <property type="entry name" value="HTH_ParB"/>
    <property type="match status" value="1"/>
</dbReference>
<dbReference type="GO" id="GO:0005694">
    <property type="term" value="C:chromosome"/>
    <property type="evidence" value="ECO:0007669"/>
    <property type="project" value="TreeGrafter"/>
</dbReference>
<dbReference type="GO" id="GO:0007059">
    <property type="term" value="P:chromosome segregation"/>
    <property type="evidence" value="ECO:0007669"/>
    <property type="project" value="TreeGrafter"/>
</dbReference>
<evidence type="ECO:0000256" key="1">
    <source>
        <dbReference type="ARBA" id="ARBA00022829"/>
    </source>
</evidence>
<feature type="domain" description="ParB-like N-terminal" evidence="3">
    <location>
        <begin position="4"/>
        <end position="51"/>
    </location>
</feature>
<dbReference type="InterPro" id="IPR004437">
    <property type="entry name" value="ParB/RepB/Spo0J"/>
</dbReference>
<dbReference type="EMBL" id="LAZR01050757">
    <property type="protein sequence ID" value="KKK86632.1"/>
    <property type="molecule type" value="Genomic_DNA"/>
</dbReference>
<feature type="domain" description="ParB/Spo0J HTH" evidence="4">
    <location>
        <begin position="55"/>
        <end position="152"/>
    </location>
</feature>
<gene>
    <name evidence="5" type="ORF">LCGC14_2761330</name>
</gene>